<evidence type="ECO:0000313" key="3">
    <source>
        <dbReference type="Proteomes" id="UP000001494"/>
    </source>
</evidence>
<sequence length="128" mass="14696">MSNPVQKFFSHVFKGDIQGALQFVHENAVFEAQGPSDVPIYGRYNGHEGVIKFLSILSGLFDTEDFKCFEWSDSENYVFGYGYMQHRVKKTGKLFKSEWALVCKIENNLIISYKIFEDTAALQSAYKD</sequence>
<dbReference type="KEGG" id="zmm:Zmob_0795"/>
<dbReference type="HOGENOM" id="CLU_107220_3_1_5"/>
<dbReference type="InterPro" id="IPR032710">
    <property type="entry name" value="NTF2-like_dom_sf"/>
</dbReference>
<dbReference type="SUPFAM" id="SSF54427">
    <property type="entry name" value="NTF2-like"/>
    <property type="match status" value="1"/>
</dbReference>
<dbReference type="RefSeq" id="WP_011240180.1">
    <property type="nucleotide sequence ID" value="NC_017262.1"/>
</dbReference>
<dbReference type="Proteomes" id="UP000001494">
    <property type="component" value="Chromosome"/>
</dbReference>
<proteinExistence type="predicted"/>
<name>A0A0H3G671_ZYMMA</name>
<dbReference type="AlphaFoldDB" id="A0A0H3G671"/>
<protein>
    <recommendedName>
        <fullName evidence="1">SnoaL-like domain-containing protein</fullName>
    </recommendedName>
</protein>
<evidence type="ECO:0000313" key="2">
    <source>
        <dbReference type="EMBL" id="AEH62635.1"/>
    </source>
</evidence>
<dbReference type="eggNOG" id="COG3631">
    <property type="taxonomic scope" value="Bacteria"/>
</dbReference>
<reference evidence="2 3" key="1">
    <citation type="journal article" date="2011" name="J. Bacteriol.">
        <title>Genome sequence of the ethanol-producing Zymomonas mobilis subsp. mobilis lectotype strain ATCC 10988.</title>
        <authorList>
            <person name="Pappas K.M."/>
            <person name="Kouvelis V.N."/>
            <person name="Saunders E."/>
            <person name="Brettin T.S."/>
            <person name="Bruce D."/>
            <person name="Detter C."/>
            <person name="Balakireva M."/>
            <person name="Han C.S."/>
            <person name="Savvakis G."/>
            <person name="Kyrpides N.C."/>
            <person name="Typas M.A."/>
        </authorList>
    </citation>
    <scope>NUCLEOTIDE SEQUENCE [LARGE SCALE GENOMIC DNA]</scope>
    <source>
        <strain evidence="3">ATCC 10988 / DSM 424 / CCUG 17860 / LMG 404 / NCIMB 8938 / NRRL B-806 / ZM1</strain>
    </source>
</reference>
<evidence type="ECO:0000259" key="1">
    <source>
        <dbReference type="Pfam" id="PF12680"/>
    </source>
</evidence>
<dbReference type="Pfam" id="PF12680">
    <property type="entry name" value="SnoaL_2"/>
    <property type="match status" value="1"/>
</dbReference>
<organism evidence="2 3">
    <name type="scientific">Zymomonas mobilis subsp. mobilis (strain ATCC 10988 / DSM 424 / LMG 404 / NCIMB 8938 / NRRL B-806 / ZM1)</name>
    <dbReference type="NCBI Taxonomy" id="555217"/>
    <lineage>
        <taxon>Bacteria</taxon>
        <taxon>Pseudomonadati</taxon>
        <taxon>Pseudomonadota</taxon>
        <taxon>Alphaproteobacteria</taxon>
        <taxon>Sphingomonadales</taxon>
        <taxon>Zymomonadaceae</taxon>
        <taxon>Zymomonas</taxon>
    </lineage>
</organism>
<dbReference type="OrthoDB" id="7869337at2"/>
<gene>
    <name evidence="2" type="ordered locus">Zmob_0795</name>
</gene>
<dbReference type="InterPro" id="IPR037401">
    <property type="entry name" value="SnoaL-like"/>
</dbReference>
<dbReference type="EMBL" id="CP002850">
    <property type="protein sequence ID" value="AEH62635.1"/>
    <property type="molecule type" value="Genomic_DNA"/>
</dbReference>
<feature type="domain" description="SnoaL-like" evidence="1">
    <location>
        <begin position="5"/>
        <end position="112"/>
    </location>
</feature>
<dbReference type="Gene3D" id="3.10.450.50">
    <property type="match status" value="1"/>
</dbReference>
<accession>A0A0H3G671</accession>